<name>A0A4Z0HUA0_MYCPR</name>
<dbReference type="Proteomes" id="UP000297792">
    <property type="component" value="Unassembled WGS sequence"/>
</dbReference>
<evidence type="ECO:0000313" key="1">
    <source>
        <dbReference type="EMBL" id="TGB37184.1"/>
    </source>
</evidence>
<dbReference type="EMBL" id="RWKA01000021">
    <property type="protein sequence ID" value="TGB37184.1"/>
    <property type="molecule type" value="Genomic_DNA"/>
</dbReference>
<organism evidence="1 2">
    <name type="scientific">Mycolicibacterium peregrinum</name>
    <name type="common">Mycobacterium peregrinum</name>
    <dbReference type="NCBI Taxonomy" id="43304"/>
    <lineage>
        <taxon>Bacteria</taxon>
        <taxon>Bacillati</taxon>
        <taxon>Actinomycetota</taxon>
        <taxon>Actinomycetes</taxon>
        <taxon>Mycobacteriales</taxon>
        <taxon>Mycobacteriaceae</taxon>
        <taxon>Mycolicibacterium</taxon>
    </lineage>
</organism>
<dbReference type="RefSeq" id="WP_135359624.1">
    <property type="nucleotide sequence ID" value="NZ_JBLVUT010000001.1"/>
</dbReference>
<gene>
    <name evidence="1" type="ORF">EJD98_27170</name>
</gene>
<dbReference type="AlphaFoldDB" id="A0A4Z0HUA0"/>
<comment type="caution">
    <text evidence="1">The sequence shown here is derived from an EMBL/GenBank/DDBJ whole genome shotgun (WGS) entry which is preliminary data.</text>
</comment>
<keyword evidence="2" id="KW-1185">Reference proteome</keyword>
<evidence type="ECO:0000313" key="2">
    <source>
        <dbReference type="Proteomes" id="UP000297792"/>
    </source>
</evidence>
<reference evidence="1 2" key="1">
    <citation type="submission" date="2018-12" db="EMBL/GenBank/DDBJ databases">
        <title>Draft genome sequences of Mycolicibacterium peregrinum isolated from a pig with lymphadenitis and from soil on the same Japanese pig farm.</title>
        <authorList>
            <person name="Komatsu T."/>
            <person name="Ohya K."/>
            <person name="Sawai K."/>
            <person name="Odoi J.O."/>
            <person name="Otsu K."/>
            <person name="Ota A."/>
            <person name="Ito T."/>
            <person name="Kawai M."/>
            <person name="Maruyama F."/>
        </authorList>
    </citation>
    <scope>NUCLEOTIDE SEQUENCE [LARGE SCALE GENOMIC DNA]</scope>
    <source>
        <strain evidence="1 2">138</strain>
    </source>
</reference>
<protein>
    <submittedName>
        <fullName evidence="1">Uncharacterized protein</fullName>
    </submittedName>
</protein>
<sequence length="76" mass="7931">MSNSIRLWTMLTASAAAIALAPVSQADPGSQTCTAAGATSTVCRSEGNAQIVATPPTVDYQAQYPFFGPYGLLFHH</sequence>
<accession>A0A4Z0HUA0</accession>
<proteinExistence type="predicted"/>